<dbReference type="InterPro" id="IPR024280">
    <property type="entry name" value="FAM167"/>
</dbReference>
<protein>
    <submittedName>
        <fullName evidence="2">Uncharacterized protein</fullName>
    </submittedName>
</protein>
<dbReference type="Proteomes" id="UP000242188">
    <property type="component" value="Unassembled WGS sequence"/>
</dbReference>
<feature type="compositionally biased region" description="Low complexity" evidence="1">
    <location>
        <begin position="512"/>
        <end position="545"/>
    </location>
</feature>
<dbReference type="EMBL" id="NEDP02005522">
    <property type="protein sequence ID" value="OWF39544.1"/>
    <property type="molecule type" value="Genomic_DNA"/>
</dbReference>
<reference evidence="2 3" key="1">
    <citation type="journal article" date="2017" name="Nat. Ecol. Evol.">
        <title>Scallop genome provides insights into evolution of bilaterian karyotype and development.</title>
        <authorList>
            <person name="Wang S."/>
            <person name="Zhang J."/>
            <person name="Jiao W."/>
            <person name="Li J."/>
            <person name="Xun X."/>
            <person name="Sun Y."/>
            <person name="Guo X."/>
            <person name="Huan P."/>
            <person name="Dong B."/>
            <person name="Zhang L."/>
            <person name="Hu X."/>
            <person name="Sun X."/>
            <person name="Wang J."/>
            <person name="Zhao C."/>
            <person name="Wang Y."/>
            <person name="Wang D."/>
            <person name="Huang X."/>
            <person name="Wang R."/>
            <person name="Lv J."/>
            <person name="Li Y."/>
            <person name="Zhang Z."/>
            <person name="Liu B."/>
            <person name="Lu W."/>
            <person name="Hui Y."/>
            <person name="Liang J."/>
            <person name="Zhou Z."/>
            <person name="Hou R."/>
            <person name="Li X."/>
            <person name="Liu Y."/>
            <person name="Li H."/>
            <person name="Ning X."/>
            <person name="Lin Y."/>
            <person name="Zhao L."/>
            <person name="Xing Q."/>
            <person name="Dou J."/>
            <person name="Li Y."/>
            <person name="Mao J."/>
            <person name="Guo H."/>
            <person name="Dou H."/>
            <person name="Li T."/>
            <person name="Mu C."/>
            <person name="Jiang W."/>
            <person name="Fu Q."/>
            <person name="Fu X."/>
            <person name="Miao Y."/>
            <person name="Liu J."/>
            <person name="Yu Q."/>
            <person name="Li R."/>
            <person name="Liao H."/>
            <person name="Li X."/>
            <person name="Kong Y."/>
            <person name="Jiang Z."/>
            <person name="Chourrout D."/>
            <person name="Li R."/>
            <person name="Bao Z."/>
        </authorList>
    </citation>
    <scope>NUCLEOTIDE SEQUENCE [LARGE SCALE GENOMIC DNA]</scope>
    <source>
        <strain evidence="2 3">PY_sf001</strain>
    </source>
</reference>
<evidence type="ECO:0000313" key="2">
    <source>
        <dbReference type="EMBL" id="OWF39544.1"/>
    </source>
</evidence>
<feature type="compositionally biased region" description="Basic and acidic residues" evidence="1">
    <location>
        <begin position="470"/>
        <end position="482"/>
    </location>
</feature>
<feature type="compositionally biased region" description="Polar residues" evidence="1">
    <location>
        <begin position="485"/>
        <end position="503"/>
    </location>
</feature>
<accession>A0A210PSV9</accession>
<organism evidence="2 3">
    <name type="scientific">Mizuhopecten yessoensis</name>
    <name type="common">Japanese scallop</name>
    <name type="synonym">Patinopecten yessoensis</name>
    <dbReference type="NCBI Taxonomy" id="6573"/>
    <lineage>
        <taxon>Eukaryota</taxon>
        <taxon>Metazoa</taxon>
        <taxon>Spiralia</taxon>
        <taxon>Lophotrochozoa</taxon>
        <taxon>Mollusca</taxon>
        <taxon>Bivalvia</taxon>
        <taxon>Autobranchia</taxon>
        <taxon>Pteriomorphia</taxon>
        <taxon>Pectinida</taxon>
        <taxon>Pectinoidea</taxon>
        <taxon>Pectinidae</taxon>
        <taxon>Mizuhopecten</taxon>
    </lineage>
</organism>
<keyword evidence="3" id="KW-1185">Reference proteome</keyword>
<sequence length="753" mass="85119">MSPAMTSVSQKAHIIHDSGFCFDKHARFRHTNTEKHLKYNNITVGYMPSTTSEKDSTCMAEYDDNTTVKYGNIETSSSFKTEVDFECLVSEMAYGKGEDSTIITNDNPDYFPESLYQDANISTDCQTGEVTDVPDSMGYCRCKENIPGNSDIGGKHLENGLRSYRKHSKSNPAINRIVLQSTVTTDYINNNNDRFPKCQQIFEFGRSSTENHKIEGDRNDANLHTFKGNQGRNTDAINTHNDKGNTFDNVVYDYHDVVHDHDDTTDCSDGYGKFRKDKTNCSSENNNYLNGSMDSPHRCINVITDNVLLGSEESKTRCETDFSKSVSSIGSQCFDKDNNKLPTKESRMKSMFINNWTQGLPQTDHINNLLLPEVWDEISDTLLSQTNSDYLLNSTDVFSPVGSDSCTSVSLDVGETACPFSPVSEMPQDLKKISCCSISSLSSLSISDFLLGSSSESSSPYGSQLHSRRTSIDRTADKEFRQSRRSSLSYNENTLSRRSSTTFEGRRDFPRRSSAISRPASPIIKDNSSLQSSRKSSISNRRMSDGSDISSISLSGIFAKPASLFSCSPDHMDDTDRTDTPSPSPFGHQLKYFQDKRKNEMFLVKTTTARLGLNTRRDSYTLWRADNLDTKGRPLLMKPEINIGQNSDVFTKERVAAINLAMDWVREELHQLKEQDESLAHQFLEIRRTIHELKLDWSCKSHREMLIDDEAKIDETKNLKRVSDLPEHHTLDGIFGDKRIIRRSLVNRKYSIF</sequence>
<name>A0A210PSV9_MIZYE</name>
<comment type="caution">
    <text evidence="2">The sequence shown here is derived from an EMBL/GenBank/DDBJ whole genome shotgun (WGS) entry which is preliminary data.</text>
</comment>
<feature type="region of interest" description="Disordered" evidence="1">
    <location>
        <begin position="454"/>
        <end position="545"/>
    </location>
</feature>
<dbReference type="OrthoDB" id="5965452at2759"/>
<evidence type="ECO:0000313" key="3">
    <source>
        <dbReference type="Proteomes" id="UP000242188"/>
    </source>
</evidence>
<dbReference type="Pfam" id="PF11652">
    <property type="entry name" value="FAM167"/>
    <property type="match status" value="1"/>
</dbReference>
<gene>
    <name evidence="2" type="ORF">KP79_PYT23312</name>
</gene>
<proteinExistence type="predicted"/>
<dbReference type="AlphaFoldDB" id="A0A210PSV9"/>
<evidence type="ECO:0000256" key="1">
    <source>
        <dbReference type="SAM" id="MobiDB-lite"/>
    </source>
</evidence>